<dbReference type="PANTHER" id="PTHR11814">
    <property type="entry name" value="SULFATE TRANSPORTER"/>
    <property type="match status" value="1"/>
</dbReference>
<evidence type="ECO:0000313" key="8">
    <source>
        <dbReference type="EMBL" id="PVD24474.1"/>
    </source>
</evidence>
<evidence type="ECO:0000259" key="7">
    <source>
        <dbReference type="Pfam" id="PF00916"/>
    </source>
</evidence>
<feature type="domain" description="SLC26A/SulP transporter" evidence="7">
    <location>
        <begin position="99"/>
        <end position="508"/>
    </location>
</feature>
<evidence type="ECO:0000256" key="3">
    <source>
        <dbReference type="ARBA" id="ARBA00022989"/>
    </source>
</evidence>
<feature type="transmembrane region" description="Helical" evidence="6">
    <location>
        <begin position="409"/>
        <end position="432"/>
    </location>
</feature>
<gene>
    <name evidence="8" type="ORF">C0Q70_14957</name>
</gene>
<evidence type="ECO:0000256" key="1">
    <source>
        <dbReference type="ARBA" id="ARBA00004141"/>
    </source>
</evidence>
<proteinExistence type="predicted"/>
<sequence>MNDQERRTTIALRQVHTDDNDEEDHLTVDDMVVVERPIYTQLAFERGFEAFQHPKKSPKTWIRSRIKKFQCSCTCMGSFFMKLFPFVGILQGYSLRSDFPKDVISGLTVGIMNIPQGMAYGQLTTLDPIYGLYVSFFPVLFYFFFGTSRHISIGTFAVISLMVANAVDKGLSARNIVSQSWNQTVEDGGNITYQIVTNAKEVMHVRVQLALAVTFAAGCVQLLLGIFQLGFVTVYLSDPLISGFTTGAACLVFSSQINQIFGVTTGRYNGPLNLIYFYRDFFVKIPTTNSVTLIASVVTITFLIVVKTYINDNPKIKPKLKMPVPVELIVVVLGTVISHFVQLNKQYKVKTVGDVPTGIPPPSVAHVPYITDVISDAIALGIVAFAISVSMAKIQARKHGYEVDSNQELIAYGLCNIASSFFSSFCAAASLSRTLVQEGVGGKTQVAGLVSSALLLVVLLVLGSYFQSLPNCILASIIVVALRGMFRQFAELKRLWNISVIDFAVWLVSFIATVLLDVDLGLLVGVLFALLTVIIRSQRPYVCLLGQVNGTDLYKDLAIYKAATEIKHIKIFRFDAALFFANSEYFKTTLYKMTVDPNSLKKLKKKSERELRLAVSIPSTNHLCCMEERETCADENSVFLEGIQEHELSSAEEHDTLSPVDNSKVSASETNRPLVRVCE</sequence>
<comment type="caution">
    <text evidence="8">The sequence shown here is derived from an EMBL/GenBank/DDBJ whole genome shotgun (WGS) entry which is preliminary data.</text>
</comment>
<comment type="subcellular location">
    <subcellularLocation>
        <location evidence="1">Membrane</location>
        <topology evidence="1">Multi-pass membrane protein</topology>
    </subcellularLocation>
</comment>
<dbReference type="InterPro" id="IPR011547">
    <property type="entry name" value="SLC26A/SulP_dom"/>
</dbReference>
<organism evidence="8 9">
    <name type="scientific">Pomacea canaliculata</name>
    <name type="common">Golden apple snail</name>
    <dbReference type="NCBI Taxonomy" id="400727"/>
    <lineage>
        <taxon>Eukaryota</taxon>
        <taxon>Metazoa</taxon>
        <taxon>Spiralia</taxon>
        <taxon>Lophotrochozoa</taxon>
        <taxon>Mollusca</taxon>
        <taxon>Gastropoda</taxon>
        <taxon>Caenogastropoda</taxon>
        <taxon>Architaenioglossa</taxon>
        <taxon>Ampullarioidea</taxon>
        <taxon>Ampullariidae</taxon>
        <taxon>Pomacea</taxon>
    </lineage>
</organism>
<feature type="region of interest" description="Disordered" evidence="5">
    <location>
        <begin position="649"/>
        <end position="679"/>
    </location>
</feature>
<name>A0A2T7NTI8_POMCA</name>
<dbReference type="GO" id="GO:0055085">
    <property type="term" value="P:transmembrane transport"/>
    <property type="evidence" value="ECO:0007669"/>
    <property type="project" value="InterPro"/>
</dbReference>
<feature type="transmembrane region" description="Helical" evidence="6">
    <location>
        <begin position="209"/>
        <end position="236"/>
    </location>
</feature>
<evidence type="ECO:0000256" key="4">
    <source>
        <dbReference type="ARBA" id="ARBA00023136"/>
    </source>
</evidence>
<feature type="transmembrane region" description="Helical" evidence="6">
    <location>
        <begin position="322"/>
        <end position="341"/>
    </location>
</feature>
<evidence type="ECO:0000256" key="2">
    <source>
        <dbReference type="ARBA" id="ARBA00022692"/>
    </source>
</evidence>
<keyword evidence="3 6" id="KW-1133">Transmembrane helix</keyword>
<feature type="transmembrane region" description="Helical" evidence="6">
    <location>
        <begin position="291"/>
        <end position="310"/>
    </location>
</feature>
<keyword evidence="2 6" id="KW-0812">Transmembrane</keyword>
<dbReference type="OrthoDB" id="288203at2759"/>
<keyword evidence="9" id="KW-1185">Reference proteome</keyword>
<feature type="compositionally biased region" description="Polar residues" evidence="5">
    <location>
        <begin position="659"/>
        <end position="671"/>
    </location>
</feature>
<dbReference type="GO" id="GO:0016020">
    <property type="term" value="C:membrane"/>
    <property type="evidence" value="ECO:0007669"/>
    <property type="project" value="UniProtKB-SubCell"/>
</dbReference>
<dbReference type="NCBIfam" id="TIGR00815">
    <property type="entry name" value="sulP"/>
    <property type="match status" value="1"/>
</dbReference>
<feature type="transmembrane region" description="Helical" evidence="6">
    <location>
        <begin position="128"/>
        <end position="145"/>
    </location>
</feature>
<evidence type="ECO:0000256" key="6">
    <source>
        <dbReference type="SAM" id="Phobius"/>
    </source>
</evidence>
<evidence type="ECO:0000313" key="9">
    <source>
        <dbReference type="Proteomes" id="UP000245119"/>
    </source>
</evidence>
<feature type="transmembrane region" description="Helical" evidence="6">
    <location>
        <begin position="369"/>
        <end position="389"/>
    </location>
</feature>
<dbReference type="InterPro" id="IPR001902">
    <property type="entry name" value="SLC26A/SulP_fam"/>
</dbReference>
<dbReference type="Proteomes" id="UP000245119">
    <property type="component" value="Linkage Group LG9"/>
</dbReference>
<keyword evidence="4 6" id="KW-0472">Membrane</keyword>
<feature type="transmembrane region" description="Helical" evidence="6">
    <location>
        <begin position="444"/>
        <end position="462"/>
    </location>
</feature>
<dbReference type="AlphaFoldDB" id="A0A2T7NTI8"/>
<dbReference type="Pfam" id="PF00916">
    <property type="entry name" value="Sulfate_transp"/>
    <property type="match status" value="1"/>
</dbReference>
<dbReference type="InterPro" id="IPR036513">
    <property type="entry name" value="STAS_dom_sf"/>
</dbReference>
<feature type="transmembrane region" description="Helical" evidence="6">
    <location>
        <begin position="69"/>
        <end position="91"/>
    </location>
</feature>
<protein>
    <recommendedName>
        <fullName evidence="7">SLC26A/SulP transporter domain-containing protein</fullName>
    </recommendedName>
</protein>
<reference evidence="8 9" key="1">
    <citation type="submission" date="2018-04" db="EMBL/GenBank/DDBJ databases">
        <title>The genome of golden apple snail Pomacea canaliculata provides insight into stress tolerance and invasive adaptation.</title>
        <authorList>
            <person name="Liu C."/>
            <person name="Liu B."/>
            <person name="Ren Y."/>
            <person name="Zhang Y."/>
            <person name="Wang H."/>
            <person name="Li S."/>
            <person name="Jiang F."/>
            <person name="Yin L."/>
            <person name="Zhang G."/>
            <person name="Qian W."/>
            <person name="Fan W."/>
        </authorList>
    </citation>
    <scope>NUCLEOTIDE SEQUENCE [LARGE SCALE GENOMIC DNA]</scope>
    <source>
        <strain evidence="8">SZHN2017</strain>
        <tissue evidence="8">Muscle</tissue>
    </source>
</reference>
<dbReference type="Gene3D" id="3.30.750.24">
    <property type="entry name" value="STAS domain"/>
    <property type="match status" value="1"/>
</dbReference>
<feature type="transmembrane region" description="Helical" evidence="6">
    <location>
        <begin position="506"/>
        <end position="531"/>
    </location>
</feature>
<evidence type="ECO:0000256" key="5">
    <source>
        <dbReference type="SAM" id="MobiDB-lite"/>
    </source>
</evidence>
<accession>A0A2T7NTI8</accession>
<dbReference type="EMBL" id="PZQS01000009">
    <property type="protein sequence ID" value="PVD24474.1"/>
    <property type="molecule type" value="Genomic_DNA"/>
</dbReference>